<dbReference type="Proteomes" id="UP001474421">
    <property type="component" value="Unassembled WGS sequence"/>
</dbReference>
<dbReference type="GO" id="GO:0007283">
    <property type="term" value="P:spermatogenesis"/>
    <property type="evidence" value="ECO:0007669"/>
    <property type="project" value="TreeGrafter"/>
</dbReference>
<evidence type="ECO:0000313" key="2">
    <source>
        <dbReference type="EMBL" id="KAK9409349.1"/>
    </source>
</evidence>
<dbReference type="EMBL" id="JAOTOJ010000001">
    <property type="protein sequence ID" value="KAK9409349.1"/>
    <property type="molecule type" value="Genomic_DNA"/>
</dbReference>
<evidence type="ECO:0000313" key="3">
    <source>
        <dbReference type="Proteomes" id="UP001474421"/>
    </source>
</evidence>
<dbReference type="GO" id="GO:0048477">
    <property type="term" value="P:oogenesis"/>
    <property type="evidence" value="ECO:0007669"/>
    <property type="project" value="TreeGrafter"/>
</dbReference>
<dbReference type="InterPro" id="IPR031380">
    <property type="entry name" value="SIX6OS1"/>
</dbReference>
<reference evidence="2 3" key="1">
    <citation type="journal article" date="2024" name="Proc. Natl. Acad. Sci. U.S.A.">
        <title>The genetic regulatory architecture and epigenomic basis for age-related changes in rattlesnake venom.</title>
        <authorList>
            <person name="Hogan M.P."/>
            <person name="Holding M.L."/>
            <person name="Nystrom G.S."/>
            <person name="Colston T.J."/>
            <person name="Bartlett D.A."/>
            <person name="Mason A.J."/>
            <person name="Ellsworth S.A."/>
            <person name="Rautsaw R.M."/>
            <person name="Lawrence K.C."/>
            <person name="Strickland J.L."/>
            <person name="He B."/>
            <person name="Fraser P."/>
            <person name="Margres M.J."/>
            <person name="Gilbert D.M."/>
            <person name="Gibbs H.L."/>
            <person name="Parkinson C.L."/>
            <person name="Rokyta D.R."/>
        </authorList>
    </citation>
    <scope>NUCLEOTIDE SEQUENCE [LARGE SCALE GENOMIC DNA]</scope>
    <source>
        <strain evidence="2">DRR0105</strain>
    </source>
</reference>
<dbReference type="GO" id="GO:0000801">
    <property type="term" value="C:central element"/>
    <property type="evidence" value="ECO:0007669"/>
    <property type="project" value="TreeGrafter"/>
</dbReference>
<organism evidence="2 3">
    <name type="scientific">Crotalus adamanteus</name>
    <name type="common">Eastern diamondback rattlesnake</name>
    <dbReference type="NCBI Taxonomy" id="8729"/>
    <lineage>
        <taxon>Eukaryota</taxon>
        <taxon>Metazoa</taxon>
        <taxon>Chordata</taxon>
        <taxon>Craniata</taxon>
        <taxon>Vertebrata</taxon>
        <taxon>Euteleostomi</taxon>
        <taxon>Lepidosauria</taxon>
        <taxon>Squamata</taxon>
        <taxon>Bifurcata</taxon>
        <taxon>Unidentata</taxon>
        <taxon>Episquamata</taxon>
        <taxon>Toxicofera</taxon>
        <taxon>Serpentes</taxon>
        <taxon>Colubroidea</taxon>
        <taxon>Viperidae</taxon>
        <taxon>Crotalinae</taxon>
        <taxon>Crotalus</taxon>
    </lineage>
</organism>
<evidence type="ECO:0000256" key="1">
    <source>
        <dbReference type="SAM" id="Coils"/>
    </source>
</evidence>
<gene>
    <name evidence="2" type="ORF">NXF25_000524</name>
</gene>
<keyword evidence="1" id="KW-0175">Coiled coil</keyword>
<proteinExistence type="predicted"/>
<keyword evidence="3" id="KW-1185">Reference proteome</keyword>
<name>A0AAW1C4G2_CROAD</name>
<sequence>MNQYQEVFRQHQAKYLETTIAREYYREKKEYEEIQDQVQQNSKLLKQKEAELIDFHSKICFK</sequence>
<feature type="coiled-coil region" evidence="1">
    <location>
        <begin position="21"/>
        <end position="51"/>
    </location>
</feature>
<protein>
    <submittedName>
        <fullName evidence="2">Uncharacterized protein</fullName>
    </submittedName>
</protein>
<accession>A0AAW1C4G2</accession>
<dbReference type="Pfam" id="PF15676">
    <property type="entry name" value="S6OS1"/>
    <property type="match status" value="1"/>
</dbReference>
<dbReference type="AlphaFoldDB" id="A0AAW1C4G2"/>
<comment type="caution">
    <text evidence="2">The sequence shown here is derived from an EMBL/GenBank/DDBJ whole genome shotgun (WGS) entry which is preliminary data.</text>
</comment>
<dbReference type="GO" id="GO:0010705">
    <property type="term" value="P:meiotic DNA double-strand break processing involved in reciprocal meiotic recombination"/>
    <property type="evidence" value="ECO:0007669"/>
    <property type="project" value="TreeGrafter"/>
</dbReference>
<dbReference type="PANTHER" id="PTHR35449">
    <property type="entry name" value="PROTEIN SIX6OS1"/>
    <property type="match status" value="1"/>
</dbReference>
<dbReference type="GO" id="GO:0007129">
    <property type="term" value="P:homologous chromosome pairing at meiosis"/>
    <property type="evidence" value="ECO:0007669"/>
    <property type="project" value="TreeGrafter"/>
</dbReference>
<dbReference type="PANTHER" id="PTHR35449:SF1">
    <property type="entry name" value="PROTEIN SIX6OS1"/>
    <property type="match status" value="1"/>
</dbReference>